<dbReference type="InterPro" id="IPR006073">
    <property type="entry name" value="GTP-bd"/>
</dbReference>
<dbReference type="GO" id="GO:0005525">
    <property type="term" value="F:GTP binding"/>
    <property type="evidence" value="ECO:0007669"/>
    <property type="project" value="InterPro"/>
</dbReference>
<reference evidence="2 3" key="1">
    <citation type="journal article" date="2008" name="Nature">
        <title>The genome of Laccaria bicolor provides insights into mycorrhizal symbiosis.</title>
        <authorList>
            <person name="Martin F."/>
            <person name="Aerts A."/>
            <person name="Ahren D."/>
            <person name="Brun A."/>
            <person name="Danchin E.G.J."/>
            <person name="Duchaussoy F."/>
            <person name="Gibon J."/>
            <person name="Kohler A."/>
            <person name="Lindquist E."/>
            <person name="Pereda V."/>
            <person name="Salamov A."/>
            <person name="Shapiro H.J."/>
            <person name="Wuyts J."/>
            <person name="Blaudez D."/>
            <person name="Buee M."/>
            <person name="Brokstein P."/>
            <person name="Canbaeck B."/>
            <person name="Cohen D."/>
            <person name="Courty P.E."/>
            <person name="Coutinho P.M."/>
            <person name="Delaruelle C."/>
            <person name="Detter J.C."/>
            <person name="Deveau A."/>
            <person name="DiFazio S."/>
            <person name="Duplessis S."/>
            <person name="Fraissinet-Tachet L."/>
            <person name="Lucic E."/>
            <person name="Frey-Klett P."/>
            <person name="Fourrey C."/>
            <person name="Feussner I."/>
            <person name="Gay G."/>
            <person name="Grimwood J."/>
            <person name="Hoegger P.J."/>
            <person name="Jain P."/>
            <person name="Kilaru S."/>
            <person name="Labbe J."/>
            <person name="Lin Y.C."/>
            <person name="Legue V."/>
            <person name="Le Tacon F."/>
            <person name="Marmeisse R."/>
            <person name="Melayah D."/>
            <person name="Montanini B."/>
            <person name="Muratet M."/>
            <person name="Nehls U."/>
            <person name="Niculita-Hirzel H."/>
            <person name="Oudot-Le Secq M.P."/>
            <person name="Peter M."/>
            <person name="Quesneville H."/>
            <person name="Rajashekar B."/>
            <person name="Reich M."/>
            <person name="Rouhier N."/>
            <person name="Schmutz J."/>
            <person name="Yin T."/>
            <person name="Chalot M."/>
            <person name="Henrissat B."/>
            <person name="Kuees U."/>
            <person name="Lucas S."/>
            <person name="Van de Peer Y."/>
            <person name="Podila G.K."/>
            <person name="Polle A."/>
            <person name="Pukkila P.J."/>
            <person name="Richardson P.M."/>
            <person name="Rouze P."/>
            <person name="Sanders I.R."/>
            <person name="Stajich J.E."/>
            <person name="Tunlid A."/>
            <person name="Tuskan G."/>
            <person name="Grigoriev I.V."/>
        </authorList>
    </citation>
    <scope>NUCLEOTIDE SEQUENCE [LARGE SCALE GENOMIC DNA]</scope>
    <source>
        <strain evidence="3">S238N-H82 / ATCC MYA-4686</strain>
    </source>
</reference>
<dbReference type="AlphaFoldDB" id="B0DHR5"/>
<name>B0DHR5_LACBS</name>
<dbReference type="Proteomes" id="UP000001194">
    <property type="component" value="Unassembled WGS sequence"/>
</dbReference>
<dbReference type="STRING" id="486041.B0DHR5"/>
<dbReference type="InParanoid" id="B0DHR5"/>
<organism evidence="3">
    <name type="scientific">Laccaria bicolor (strain S238N-H82 / ATCC MYA-4686)</name>
    <name type="common">Bicoloured deceiver</name>
    <name type="synonym">Laccaria laccata var. bicolor</name>
    <dbReference type="NCBI Taxonomy" id="486041"/>
    <lineage>
        <taxon>Eukaryota</taxon>
        <taxon>Fungi</taxon>
        <taxon>Dikarya</taxon>
        <taxon>Basidiomycota</taxon>
        <taxon>Agaricomycotina</taxon>
        <taxon>Agaricomycetes</taxon>
        <taxon>Agaricomycetidae</taxon>
        <taxon>Agaricales</taxon>
        <taxon>Agaricineae</taxon>
        <taxon>Hydnangiaceae</taxon>
        <taxon>Laccaria</taxon>
    </lineage>
</organism>
<dbReference type="InterPro" id="IPR027417">
    <property type="entry name" value="P-loop_NTPase"/>
</dbReference>
<dbReference type="Pfam" id="PF01926">
    <property type="entry name" value="MMR_HSR1"/>
    <property type="match status" value="1"/>
</dbReference>
<dbReference type="RefSeq" id="XP_001883557.1">
    <property type="nucleotide sequence ID" value="XM_001883522.1"/>
</dbReference>
<keyword evidence="3" id="KW-1185">Reference proteome</keyword>
<dbReference type="KEGG" id="lbc:LACBIDRAFT_329347"/>
<sequence length="315" mass="34552">MGNGIKNITPADILVFVVGPTGVGKSRLINHYTNERLAKTSNGLDSCTQNLEHFPIPLEGPERLILVDTPGFNATSSTSDSKILDCIQRCWKAQLVPLSTSLTSLPHRPNASQSCGAGKTCGGLIYLHDVDRQWEAVSKDLEGLQKIFEKKNLRFVVFAPTSVSLTPEALKRRKNQNFGADSSQRTELSNQGAVVFDRLLDSHASAEELVGIALNRAKEEQRILLAEELEELGKVLSGHPRKELKKTFDEIVERYEVLANCGAALSTSEAAEIRAKIGMVFGQLRGKTSVKDRILKIFGETSGFVPLSRLQVILN</sequence>
<feature type="domain" description="G" evidence="1">
    <location>
        <begin position="15"/>
        <end position="84"/>
    </location>
</feature>
<dbReference type="HOGENOM" id="CLU_018003_0_0_1"/>
<protein>
    <submittedName>
        <fullName evidence="2">Predicted protein</fullName>
    </submittedName>
</protein>
<proteinExistence type="predicted"/>
<gene>
    <name evidence="2" type="ORF">LACBIDRAFT_329347</name>
</gene>
<evidence type="ECO:0000259" key="1">
    <source>
        <dbReference type="Pfam" id="PF01926"/>
    </source>
</evidence>
<dbReference type="EMBL" id="DS547111">
    <property type="protein sequence ID" value="EDR05881.1"/>
    <property type="molecule type" value="Genomic_DNA"/>
</dbReference>
<evidence type="ECO:0000313" key="2">
    <source>
        <dbReference type="EMBL" id="EDR05881.1"/>
    </source>
</evidence>
<dbReference type="GeneID" id="6079203"/>
<dbReference type="SUPFAM" id="SSF52540">
    <property type="entry name" value="P-loop containing nucleoside triphosphate hydrolases"/>
    <property type="match status" value="1"/>
</dbReference>
<accession>B0DHR5</accession>
<evidence type="ECO:0000313" key="3">
    <source>
        <dbReference type="Proteomes" id="UP000001194"/>
    </source>
</evidence>
<dbReference type="Gene3D" id="3.40.50.300">
    <property type="entry name" value="P-loop containing nucleotide triphosphate hydrolases"/>
    <property type="match status" value="1"/>
</dbReference>
<dbReference type="OrthoDB" id="8954335at2759"/>
<dbReference type="CDD" id="cd00882">
    <property type="entry name" value="Ras_like_GTPase"/>
    <property type="match status" value="1"/>
</dbReference>